<gene>
    <name evidence="3" type="ORF">HKD19_13875</name>
</gene>
<sequence length="406" mass="43630">MSTENEYKQAVADLTKATEQVKNFAETARTELKNLGDVSRETKASADKALTEMNALAARVTEMEQKSARGNGLEDQNAGLSLGQRFIRSEEVKAALAEGSAWNGRVKLDVKSITSASSTGVSATTGLVVADRQPGIVQVVPNRSLVIRDLLMPGNTASSAIDFVRETGFTNNAAIAPETTQKPESDLQFDLQNLPVRTIAHWVQASTQILADAPMLQSYIDGRLRYGLAFVEDNQLLNGDGTGTNLKGLLVQSTAYAKPAGVTVKGETMIDRLRLAMLQAVLAQYPATGHILNPTDWASIELTKDAQSRYVFANPMGLTGPALWGLPVAETLAIAAGKFMTGAFRYAAQIFDREDATVMISTEDRDNFIKNMVTIRAEERAALAVYRPEALINGSFADLTAAPTGG</sequence>
<accession>A0ABR9YZN1</accession>
<evidence type="ECO:0000313" key="3">
    <source>
        <dbReference type="EMBL" id="MBF0889626.1"/>
    </source>
</evidence>
<dbReference type="Gene3D" id="3.30.2320.10">
    <property type="entry name" value="hypothetical protein PF0899 domain"/>
    <property type="match status" value="1"/>
</dbReference>
<evidence type="ECO:0000313" key="4">
    <source>
        <dbReference type="Proteomes" id="UP000662701"/>
    </source>
</evidence>
<dbReference type="SUPFAM" id="SSF56563">
    <property type="entry name" value="Major capsid protein gp5"/>
    <property type="match status" value="1"/>
</dbReference>
<keyword evidence="4" id="KW-1185">Reference proteome</keyword>
<proteinExistence type="predicted"/>
<protein>
    <submittedName>
        <fullName evidence="3">Phage major capsid protein</fullName>
    </submittedName>
</protein>
<reference evidence="4" key="1">
    <citation type="submission" date="2020-04" db="EMBL/GenBank/DDBJ databases">
        <title>Description of novel Gluconacetobacter.</title>
        <authorList>
            <person name="Sombolestani A."/>
        </authorList>
    </citation>
    <scope>NUCLEOTIDE SEQUENCE [LARGE SCALE GENOMIC DNA]</scope>
    <source>
        <strain evidence="4">LMG 1745</strain>
    </source>
</reference>
<reference evidence="3 4" key="2">
    <citation type="submission" date="2020-11" db="EMBL/GenBank/DDBJ databases">
        <title>Description of novel Gluconobacter species.</title>
        <authorList>
            <person name="Cleenwerck I."/>
            <person name="Cnockaert M."/>
            <person name="Borremans W."/>
            <person name="Wieme A.D."/>
            <person name="De Vuyst L."/>
            <person name="Vandamme P."/>
        </authorList>
    </citation>
    <scope>NUCLEOTIDE SEQUENCE [LARGE SCALE GENOMIC DNA]</scope>
    <source>
        <strain evidence="3 4">LMG 1745</strain>
    </source>
</reference>
<dbReference type="Proteomes" id="UP000662701">
    <property type="component" value="Unassembled WGS sequence"/>
</dbReference>
<name>A0ABR9YZN1_9PROT</name>
<dbReference type="EMBL" id="JABCQH010000018">
    <property type="protein sequence ID" value="MBF0889626.1"/>
    <property type="molecule type" value="Genomic_DNA"/>
</dbReference>
<dbReference type="RefSeq" id="WP_194263372.1">
    <property type="nucleotide sequence ID" value="NZ_JABCQH010000018.1"/>
</dbReference>
<organism evidence="3 4">
    <name type="scientific">Gluconobacter cadivus</name>
    <dbReference type="NCBI Taxonomy" id="2728101"/>
    <lineage>
        <taxon>Bacteria</taxon>
        <taxon>Pseudomonadati</taxon>
        <taxon>Pseudomonadota</taxon>
        <taxon>Alphaproteobacteria</taxon>
        <taxon>Acetobacterales</taxon>
        <taxon>Acetobacteraceae</taxon>
        <taxon>Gluconobacter</taxon>
    </lineage>
</organism>
<dbReference type="InterPro" id="IPR054612">
    <property type="entry name" value="Phage_capsid-like_C"/>
</dbReference>
<dbReference type="Pfam" id="PF05065">
    <property type="entry name" value="Phage_capsid"/>
    <property type="match status" value="1"/>
</dbReference>
<dbReference type="NCBIfam" id="TIGR01554">
    <property type="entry name" value="major_cap_HK97"/>
    <property type="match status" value="1"/>
</dbReference>
<dbReference type="InterPro" id="IPR024455">
    <property type="entry name" value="Phage_capsid"/>
</dbReference>
<dbReference type="Gene3D" id="3.30.2400.10">
    <property type="entry name" value="Major capsid protein gp5"/>
    <property type="match status" value="1"/>
</dbReference>
<evidence type="ECO:0000256" key="1">
    <source>
        <dbReference type="ARBA" id="ARBA00004328"/>
    </source>
</evidence>
<evidence type="ECO:0000259" key="2">
    <source>
        <dbReference type="Pfam" id="PF05065"/>
    </source>
</evidence>
<feature type="domain" description="Phage capsid-like C-terminal" evidence="2">
    <location>
        <begin position="127"/>
        <end position="394"/>
    </location>
</feature>
<comment type="caution">
    <text evidence="3">The sequence shown here is derived from an EMBL/GenBank/DDBJ whole genome shotgun (WGS) entry which is preliminary data.</text>
</comment>
<comment type="subcellular location">
    <subcellularLocation>
        <location evidence="1">Virion</location>
    </subcellularLocation>
</comment>